<evidence type="ECO:0000256" key="3">
    <source>
        <dbReference type="ARBA" id="ARBA00022679"/>
    </source>
</evidence>
<feature type="signal peptide" evidence="5">
    <location>
        <begin position="1"/>
        <end position="31"/>
    </location>
</feature>
<feature type="chain" id="PRO_5044772935" description="polynucleotide adenylyltransferase" evidence="5">
    <location>
        <begin position="32"/>
        <end position="320"/>
    </location>
</feature>
<gene>
    <name evidence="6" type="primary">FAM46C_2</name>
    <name evidence="6" type="ORF">Ciccas_001753</name>
</gene>
<evidence type="ECO:0000256" key="5">
    <source>
        <dbReference type="SAM" id="SignalP"/>
    </source>
</evidence>
<organism evidence="6 7">
    <name type="scientific">Cichlidogyrus casuarinus</name>
    <dbReference type="NCBI Taxonomy" id="1844966"/>
    <lineage>
        <taxon>Eukaryota</taxon>
        <taxon>Metazoa</taxon>
        <taxon>Spiralia</taxon>
        <taxon>Lophotrochozoa</taxon>
        <taxon>Platyhelminthes</taxon>
        <taxon>Monogenea</taxon>
        <taxon>Monopisthocotylea</taxon>
        <taxon>Dactylogyridea</taxon>
        <taxon>Ancyrocephalidae</taxon>
        <taxon>Cichlidogyrus</taxon>
    </lineage>
</organism>
<keyword evidence="5" id="KW-0732">Signal</keyword>
<comment type="similarity">
    <text evidence="1">Belongs to the TENT family.</text>
</comment>
<name>A0ABD2QJA0_9PLAT</name>
<dbReference type="SMART" id="SM01153">
    <property type="entry name" value="DUF1693"/>
    <property type="match status" value="1"/>
</dbReference>
<dbReference type="EC" id="2.7.7.19" evidence="2"/>
<dbReference type="Pfam" id="PF07984">
    <property type="entry name" value="NTP_transf_7"/>
    <property type="match status" value="1"/>
</dbReference>
<dbReference type="PANTHER" id="PTHR12974:SF36">
    <property type="entry name" value="POLYNUCLEOTIDE ADENYLYLTRANSFERASE"/>
    <property type="match status" value="1"/>
</dbReference>
<dbReference type="InterPro" id="IPR012937">
    <property type="entry name" value="TET5"/>
</dbReference>
<dbReference type="EMBL" id="JBJKFK010000123">
    <property type="protein sequence ID" value="KAL3319577.1"/>
    <property type="molecule type" value="Genomic_DNA"/>
</dbReference>
<evidence type="ECO:0000256" key="4">
    <source>
        <dbReference type="ARBA" id="ARBA00047933"/>
    </source>
</evidence>
<reference evidence="6 7" key="1">
    <citation type="submission" date="2024-11" db="EMBL/GenBank/DDBJ databases">
        <title>Adaptive evolution of stress response genes in parasites aligns with host niche diversity.</title>
        <authorList>
            <person name="Hahn C."/>
            <person name="Resl P."/>
        </authorList>
    </citation>
    <scope>NUCLEOTIDE SEQUENCE [LARGE SCALE GENOMIC DNA]</scope>
    <source>
        <strain evidence="6">EGGRZ-B1_66</strain>
        <tissue evidence="6">Body</tissue>
    </source>
</reference>
<comment type="caution">
    <text evidence="6">The sequence shown here is derived from an EMBL/GenBank/DDBJ whole genome shotgun (WGS) entry which is preliminary data.</text>
</comment>
<evidence type="ECO:0000256" key="2">
    <source>
        <dbReference type="ARBA" id="ARBA00012388"/>
    </source>
</evidence>
<evidence type="ECO:0000256" key="1">
    <source>
        <dbReference type="ARBA" id="ARBA00007631"/>
    </source>
</evidence>
<protein>
    <recommendedName>
        <fullName evidence="2">polynucleotide adenylyltransferase</fullName>
        <ecNumber evidence="2">2.7.7.19</ecNumber>
    </recommendedName>
</protein>
<comment type="catalytic activity">
    <reaction evidence="4">
        <text>RNA(n) + ATP = RNA(n)-3'-adenine ribonucleotide + diphosphate</text>
        <dbReference type="Rhea" id="RHEA:11332"/>
        <dbReference type="Rhea" id="RHEA-COMP:14527"/>
        <dbReference type="Rhea" id="RHEA-COMP:17347"/>
        <dbReference type="ChEBI" id="CHEBI:30616"/>
        <dbReference type="ChEBI" id="CHEBI:33019"/>
        <dbReference type="ChEBI" id="CHEBI:140395"/>
        <dbReference type="ChEBI" id="CHEBI:173115"/>
        <dbReference type="EC" id="2.7.7.19"/>
    </reaction>
    <physiologicalReaction direction="left-to-right" evidence="4">
        <dbReference type="Rhea" id="RHEA:11333"/>
    </physiologicalReaction>
</comment>
<evidence type="ECO:0000313" key="6">
    <source>
        <dbReference type="EMBL" id="KAL3319577.1"/>
    </source>
</evidence>
<accession>A0ABD2QJA0</accession>
<keyword evidence="3" id="KW-0808">Transferase</keyword>
<dbReference type="AlphaFoldDB" id="A0ABD2QJA0"/>
<dbReference type="GO" id="GO:1990817">
    <property type="term" value="F:poly(A) RNA polymerase activity"/>
    <property type="evidence" value="ECO:0007669"/>
    <property type="project" value="UniProtKB-EC"/>
</dbReference>
<dbReference type="Proteomes" id="UP001626550">
    <property type="component" value="Unassembled WGS sequence"/>
</dbReference>
<keyword evidence="7" id="KW-1185">Reference proteome</keyword>
<evidence type="ECO:0000313" key="7">
    <source>
        <dbReference type="Proteomes" id="UP001626550"/>
    </source>
</evidence>
<dbReference type="PANTHER" id="PTHR12974">
    <property type="entry name" value="PRION-LIKE- Q/N-RICH -DOMAIN-BEARING PROTEIN PROTEIN 44"/>
    <property type="match status" value="1"/>
</dbReference>
<sequence>MDLSSCASTISRVKALVLAVLVGFLPVEREANENYAQSLGEMAPAITPCSDSGISCSSSNASTHRRKSVSITEMAGGSNGLDSNTPSSVWSCCESSRPFSFRESYVYKQFRMYSHESDCWSLLALGKPTEESKVVELKFVDRMRRQYEFTIDSFQILLNTLLSFYESKPAKMEINEHWYPTVVAESVAGSYVEALNHLNSRLIVTKNPETIRGGGLLKYCKLLANGFQIAPCINSFKMEKYMCSRFFIDFSDLLSQKLKIQSYLSNHFDEHDWEGKLRYLSVFYQVVSGSTICLMSQDHYRTLKLVESLMRSMREEEEMF</sequence>
<proteinExistence type="inferred from homology"/>